<evidence type="ECO:0000256" key="3">
    <source>
        <dbReference type="ARBA" id="ARBA00022475"/>
    </source>
</evidence>
<keyword evidence="6" id="KW-0472">Membrane</keyword>
<dbReference type="EMBL" id="CP095046">
    <property type="protein sequence ID" value="UOQ72984.1"/>
    <property type="molecule type" value="Genomic_DNA"/>
</dbReference>
<keyword evidence="5" id="KW-1133">Transmembrane helix</keyword>
<keyword evidence="4 7" id="KW-0812">Transmembrane</keyword>
<comment type="subcellular location">
    <subcellularLocation>
        <location evidence="1">Cell membrane</location>
        <topology evidence="1">Single-pass membrane protein</topology>
    </subcellularLocation>
    <subcellularLocation>
        <location evidence="7">Cell membrane</location>
        <topology evidence="7">Single-pass type II membrane protein</topology>
    </subcellularLocation>
</comment>
<name>A0A8T9Q5Z4_9BACT</name>
<keyword evidence="7" id="KW-0653">Protein transport</keyword>
<protein>
    <submittedName>
        <fullName evidence="8">Biopolymer transporter ExbD</fullName>
    </submittedName>
</protein>
<comment type="similarity">
    <text evidence="2 7">Belongs to the ExbD/TolR family.</text>
</comment>
<reference evidence="8" key="1">
    <citation type="submission" date="2022-04" db="EMBL/GenBank/DDBJ databases">
        <title>Hymenobacter sp. isolated from the air.</title>
        <authorList>
            <person name="Won M."/>
            <person name="Lee C.-M."/>
            <person name="Woen H.-Y."/>
            <person name="Kwon S.-W."/>
        </authorList>
    </citation>
    <scope>NUCLEOTIDE SEQUENCE</scope>
    <source>
        <strain evidence="8">5116S-3</strain>
    </source>
</reference>
<keyword evidence="3" id="KW-1003">Cell membrane</keyword>
<dbReference type="PANTHER" id="PTHR30558">
    <property type="entry name" value="EXBD MEMBRANE COMPONENT OF PMF-DRIVEN MACROMOLECULE IMPORT SYSTEM"/>
    <property type="match status" value="1"/>
</dbReference>
<dbReference type="RefSeq" id="WP_244676342.1">
    <property type="nucleotide sequence ID" value="NZ_CP095046.1"/>
</dbReference>
<evidence type="ECO:0000313" key="8">
    <source>
        <dbReference type="EMBL" id="UOQ72984.1"/>
    </source>
</evidence>
<evidence type="ECO:0000256" key="6">
    <source>
        <dbReference type="ARBA" id="ARBA00023136"/>
    </source>
</evidence>
<evidence type="ECO:0000256" key="5">
    <source>
        <dbReference type="ARBA" id="ARBA00022989"/>
    </source>
</evidence>
<evidence type="ECO:0000256" key="2">
    <source>
        <dbReference type="ARBA" id="ARBA00005811"/>
    </source>
</evidence>
<dbReference type="PANTHER" id="PTHR30558:SF3">
    <property type="entry name" value="BIOPOLYMER TRANSPORT PROTEIN EXBD-RELATED"/>
    <property type="match status" value="1"/>
</dbReference>
<dbReference type="Pfam" id="PF02472">
    <property type="entry name" value="ExbD"/>
    <property type="match status" value="1"/>
</dbReference>
<evidence type="ECO:0000313" key="9">
    <source>
        <dbReference type="Proteomes" id="UP000831796"/>
    </source>
</evidence>
<evidence type="ECO:0000256" key="1">
    <source>
        <dbReference type="ARBA" id="ARBA00004162"/>
    </source>
</evidence>
<keyword evidence="9" id="KW-1185">Reference proteome</keyword>
<sequence length="165" mass="18769">MTTPSSIRSSRRRNIRPLDLTPIVCVSLVLAVLLLLTSKAAKQTVLQLTMPSQNHKEYIQKFSAHDGLTLLLGRQRQIHYYRGGYYSGELPKLQTIHNGYSGLRRVLLEARYNNPRVVILIKPGPGAKYRDLVDALDEMNITDQKKYAVVDLHKLDYALLRQNGL</sequence>
<proteinExistence type="inferred from homology"/>
<dbReference type="Proteomes" id="UP000831796">
    <property type="component" value="Chromosome"/>
</dbReference>
<dbReference type="AlphaFoldDB" id="A0A8T9Q5Z4"/>
<dbReference type="GO" id="GO:0005886">
    <property type="term" value="C:plasma membrane"/>
    <property type="evidence" value="ECO:0007669"/>
    <property type="project" value="UniProtKB-SubCell"/>
</dbReference>
<dbReference type="KEGG" id="hcu:MUN79_03110"/>
<organism evidence="8 9">
    <name type="scientific">Hymenobacter cellulosilyticus</name>
    <dbReference type="NCBI Taxonomy" id="2932248"/>
    <lineage>
        <taxon>Bacteria</taxon>
        <taxon>Pseudomonadati</taxon>
        <taxon>Bacteroidota</taxon>
        <taxon>Cytophagia</taxon>
        <taxon>Cytophagales</taxon>
        <taxon>Hymenobacteraceae</taxon>
        <taxon>Hymenobacter</taxon>
    </lineage>
</organism>
<keyword evidence="7" id="KW-0813">Transport</keyword>
<dbReference type="InterPro" id="IPR003400">
    <property type="entry name" value="ExbD"/>
</dbReference>
<evidence type="ECO:0000256" key="7">
    <source>
        <dbReference type="RuleBase" id="RU003879"/>
    </source>
</evidence>
<gene>
    <name evidence="8" type="ORF">MUN79_03110</name>
</gene>
<evidence type="ECO:0000256" key="4">
    <source>
        <dbReference type="ARBA" id="ARBA00022692"/>
    </source>
</evidence>
<dbReference type="GO" id="GO:0022857">
    <property type="term" value="F:transmembrane transporter activity"/>
    <property type="evidence" value="ECO:0007669"/>
    <property type="project" value="InterPro"/>
</dbReference>
<dbReference type="GO" id="GO:0015031">
    <property type="term" value="P:protein transport"/>
    <property type="evidence" value="ECO:0007669"/>
    <property type="project" value="UniProtKB-KW"/>
</dbReference>
<accession>A0A8T9Q5Z4</accession>